<feature type="transmembrane region" description="Helical" evidence="8">
    <location>
        <begin position="81"/>
        <end position="102"/>
    </location>
</feature>
<dbReference type="EC" id="3.4.21.89" evidence="3"/>
<dbReference type="SUPFAM" id="SSF51306">
    <property type="entry name" value="LexA/Signal peptidase"/>
    <property type="match status" value="1"/>
</dbReference>
<evidence type="ECO:0000256" key="5">
    <source>
        <dbReference type="ARBA" id="ARBA00022801"/>
    </source>
</evidence>
<dbReference type="PROSITE" id="PS00761">
    <property type="entry name" value="SPASE_I_3"/>
    <property type="match status" value="1"/>
</dbReference>
<comment type="similarity">
    <text evidence="2">Belongs to the peptidase S26 family.</text>
</comment>
<dbReference type="Proteomes" id="UP000326903">
    <property type="component" value="Unassembled WGS sequence"/>
</dbReference>
<reference evidence="10 11" key="1">
    <citation type="submission" date="2019-09" db="EMBL/GenBank/DDBJ databases">
        <title>Draft genome sequence of Ginsengibacter sp. BR5-29.</title>
        <authorList>
            <person name="Im W.-T."/>
        </authorList>
    </citation>
    <scope>NUCLEOTIDE SEQUENCE [LARGE SCALE GENOMIC DNA]</scope>
    <source>
        <strain evidence="10 11">BR5-29</strain>
    </source>
</reference>
<evidence type="ECO:0000256" key="4">
    <source>
        <dbReference type="ARBA" id="ARBA00019232"/>
    </source>
</evidence>
<feature type="transmembrane region" description="Helical" evidence="8">
    <location>
        <begin position="125"/>
        <end position="144"/>
    </location>
</feature>
<gene>
    <name evidence="10" type="ORF">FW778_21730</name>
</gene>
<dbReference type="GO" id="GO:0004252">
    <property type="term" value="F:serine-type endopeptidase activity"/>
    <property type="evidence" value="ECO:0007669"/>
    <property type="project" value="InterPro"/>
</dbReference>
<dbReference type="GO" id="GO:0016020">
    <property type="term" value="C:membrane"/>
    <property type="evidence" value="ECO:0007669"/>
    <property type="project" value="InterPro"/>
</dbReference>
<feature type="domain" description="Peptidase S26" evidence="9">
    <location>
        <begin position="122"/>
        <end position="316"/>
    </location>
</feature>
<dbReference type="InterPro" id="IPR019533">
    <property type="entry name" value="Peptidase_S26"/>
</dbReference>
<protein>
    <recommendedName>
        <fullName evidence="4">Signal peptidase I</fullName>
        <ecNumber evidence="3">3.4.21.89</ecNumber>
    </recommendedName>
    <alternativeName>
        <fullName evidence="6">Leader peptidase I</fullName>
    </alternativeName>
</protein>
<dbReference type="GO" id="GO:0006465">
    <property type="term" value="P:signal peptide processing"/>
    <property type="evidence" value="ECO:0007669"/>
    <property type="project" value="InterPro"/>
</dbReference>
<dbReference type="Pfam" id="PF18936">
    <property type="entry name" value="DUF5684"/>
    <property type="match status" value="1"/>
</dbReference>
<dbReference type="RefSeq" id="WP_150417006.1">
    <property type="nucleotide sequence ID" value="NZ_VYQF01000013.1"/>
</dbReference>
<organism evidence="10 11">
    <name type="scientific">Ginsengibacter hankyongi</name>
    <dbReference type="NCBI Taxonomy" id="2607284"/>
    <lineage>
        <taxon>Bacteria</taxon>
        <taxon>Pseudomonadati</taxon>
        <taxon>Bacteroidota</taxon>
        <taxon>Chitinophagia</taxon>
        <taxon>Chitinophagales</taxon>
        <taxon>Chitinophagaceae</taxon>
        <taxon>Ginsengibacter</taxon>
    </lineage>
</organism>
<evidence type="ECO:0000256" key="7">
    <source>
        <dbReference type="PIRSR" id="PIRSR600223-1"/>
    </source>
</evidence>
<proteinExistence type="inferred from homology"/>
<keyword evidence="5" id="KW-0378">Hydrolase</keyword>
<evidence type="ECO:0000256" key="1">
    <source>
        <dbReference type="ARBA" id="ARBA00000677"/>
    </source>
</evidence>
<evidence type="ECO:0000256" key="3">
    <source>
        <dbReference type="ARBA" id="ARBA00013208"/>
    </source>
</evidence>
<dbReference type="CDD" id="cd06530">
    <property type="entry name" value="S26_SPase_I"/>
    <property type="match status" value="2"/>
</dbReference>
<evidence type="ECO:0000256" key="2">
    <source>
        <dbReference type="ARBA" id="ARBA00009370"/>
    </source>
</evidence>
<dbReference type="PANTHER" id="PTHR43390">
    <property type="entry name" value="SIGNAL PEPTIDASE I"/>
    <property type="match status" value="1"/>
</dbReference>
<sequence>MSIGLLLFILTFVAALIGLYGMFKKAGIAPWKALIPLYNTWCMVEKMELKRIWFFLQLIPIVGQFITIWICIKFVEHFGRFGFLHHAATVLVPFIYFPYLGFSDKERYAGIPVVKNYKKGAIREWIDAAAFAIVAATIIRTFVFEAYTIPTPSMEKTLLVNDFLFVSKFSYGPRIPNTPIAMPFVHHTIPGLNTKSYVEWIHIPYTRWFARPVHRKDVVVFNFPVNDTLINDEINFGSRVTYYQEIRRRMLEEHISEAEARQRVWDQYGDEIITRPVDKRENFIKRCVGIAGDSLQIKNRVVYINNVAEPLPEFHEFKYDVTTSAPLDPDELNNMGIQYTDDPNKNQVYQLENNLYEISMTDGEMASLKLLPMVKNIQPAVLGPGDKSPYLFPFAGAGTENWTVDNYGPVWIPKKGATIQLTADNVIRYKRCIAVYEGNKFEEKNGQYFINDKPATSYTFKMNYYWMMGDNRHNSLDSRFWGFVPEDHIVGKASLIWFSYDKGPRWSRIFKKIK</sequence>
<dbReference type="PANTHER" id="PTHR43390:SF1">
    <property type="entry name" value="CHLOROPLAST PROCESSING PEPTIDASE"/>
    <property type="match status" value="1"/>
</dbReference>
<dbReference type="EMBL" id="VYQF01000013">
    <property type="protein sequence ID" value="KAA9034634.1"/>
    <property type="molecule type" value="Genomic_DNA"/>
</dbReference>
<keyword evidence="8" id="KW-0472">Membrane</keyword>
<feature type="active site" evidence="7">
    <location>
        <position position="285"/>
    </location>
</feature>
<accession>A0A5J5I9Z4</accession>
<comment type="catalytic activity">
    <reaction evidence="1">
        <text>Cleavage of hydrophobic, N-terminal signal or leader sequences from secreted and periplasmic proteins.</text>
        <dbReference type="EC" id="3.4.21.89"/>
    </reaction>
</comment>
<keyword evidence="11" id="KW-1185">Reference proteome</keyword>
<evidence type="ECO:0000313" key="10">
    <source>
        <dbReference type="EMBL" id="KAA9034634.1"/>
    </source>
</evidence>
<dbReference type="InterPro" id="IPR000223">
    <property type="entry name" value="Pept_S26A_signal_pept_1"/>
</dbReference>
<feature type="transmembrane region" description="Helical" evidence="8">
    <location>
        <begin position="6"/>
        <end position="23"/>
    </location>
</feature>
<evidence type="ECO:0000313" key="11">
    <source>
        <dbReference type="Proteomes" id="UP000326903"/>
    </source>
</evidence>
<keyword evidence="8" id="KW-1133">Transmembrane helix</keyword>
<dbReference type="InterPro" id="IPR043739">
    <property type="entry name" value="DUF5684"/>
</dbReference>
<dbReference type="InterPro" id="IPR019758">
    <property type="entry name" value="Pept_S26A_signal_pept_1_CS"/>
</dbReference>
<evidence type="ECO:0000256" key="6">
    <source>
        <dbReference type="ARBA" id="ARBA00029906"/>
    </source>
</evidence>
<feature type="active site" evidence="7">
    <location>
        <position position="153"/>
    </location>
</feature>
<name>A0A5J5I9Z4_9BACT</name>
<dbReference type="GO" id="GO:0009003">
    <property type="term" value="F:signal peptidase activity"/>
    <property type="evidence" value="ECO:0007669"/>
    <property type="project" value="UniProtKB-EC"/>
</dbReference>
<comment type="caution">
    <text evidence="10">The sequence shown here is derived from an EMBL/GenBank/DDBJ whole genome shotgun (WGS) entry which is preliminary data.</text>
</comment>
<feature type="transmembrane region" description="Helical" evidence="8">
    <location>
        <begin position="52"/>
        <end position="75"/>
    </location>
</feature>
<dbReference type="Pfam" id="PF10502">
    <property type="entry name" value="Peptidase_S26"/>
    <property type="match status" value="2"/>
</dbReference>
<feature type="domain" description="Peptidase S26" evidence="9">
    <location>
        <begin position="458"/>
        <end position="498"/>
    </location>
</feature>
<dbReference type="Gene3D" id="2.10.109.10">
    <property type="entry name" value="Umud Fragment, subunit A"/>
    <property type="match status" value="2"/>
</dbReference>
<dbReference type="PRINTS" id="PR00727">
    <property type="entry name" value="LEADERPTASE"/>
</dbReference>
<evidence type="ECO:0000256" key="8">
    <source>
        <dbReference type="SAM" id="Phobius"/>
    </source>
</evidence>
<dbReference type="AlphaFoldDB" id="A0A5J5I9Z4"/>
<keyword evidence="8" id="KW-0812">Transmembrane</keyword>
<evidence type="ECO:0000259" key="9">
    <source>
        <dbReference type="Pfam" id="PF10502"/>
    </source>
</evidence>
<dbReference type="InterPro" id="IPR036286">
    <property type="entry name" value="LexA/Signal_pep-like_sf"/>
</dbReference>